<evidence type="ECO:0000256" key="5">
    <source>
        <dbReference type="SAM" id="MobiDB-lite"/>
    </source>
</evidence>
<feature type="domain" description="Glucose-methanol-choline oxidoreductase N-terminal" evidence="7">
    <location>
        <begin position="253"/>
        <end position="267"/>
    </location>
</feature>
<comment type="cofactor">
    <cofactor evidence="3">
        <name>FAD</name>
        <dbReference type="ChEBI" id="CHEBI:57692"/>
    </cofactor>
</comment>
<sequence>MADVIIVGGGLAGTVVASRLHQRKPALTIVLIEAGPDPTGHAHVDNPAEASLLHFSDLDYQYFTTPQQNLDGKSKYNCGAKSLGGGSVINNGGWIRGDAHDYDDWARDVGDARWSYEGLLPYFKRSEKHFDSGAEPLQHGFDGPVHTASVSSTGRRYPLRDTTLNLWSQLDLPHIHDLNDGRPQGISDLVENWRDGKRQIAPSMYPLEGVRVLTETLVRRVIMDEKKTTTGVELDTGETINLKEGGQVVISAGAYRTPQVLMLSGIGDATQLSQHGIPLTVDLPHVGQNLHDHLMVHRYWKLRHPEKGLAIGSPLFSGPNYGKGGPIDFLVRAPIPAEPLKAAIERDDGPVSDDHPLLNGPRTHLEMLLLYVVFGTEDQGLTIPLDGRSVTTMFMGCLPTSRGSVTLASTDPADHPVIDPNYYATEMDRHVMREGWRMQSRVIFETQEGREMFEREHTPPGFPVLGTDASDEQIDARIRMAGSTVYHPAGTSAMGSVVDGSLRVFGTQGLRVVDAGVIPKPLAAHYQAPVYAIAEQAVDIILDECFP</sequence>
<evidence type="ECO:0000259" key="6">
    <source>
        <dbReference type="PROSITE" id="PS00623"/>
    </source>
</evidence>
<comment type="similarity">
    <text evidence="1 4">Belongs to the GMC oxidoreductase family.</text>
</comment>
<keyword evidence="9" id="KW-1185">Reference proteome</keyword>
<gene>
    <name evidence="8" type="ORF">EJ02DRAFT_457131</name>
</gene>
<keyword evidence="4" id="KW-0285">Flavoprotein</keyword>
<dbReference type="PIRSF" id="PIRSF000137">
    <property type="entry name" value="Alcohol_oxidase"/>
    <property type="match status" value="1"/>
</dbReference>
<dbReference type="OrthoDB" id="269227at2759"/>
<dbReference type="Pfam" id="PF05199">
    <property type="entry name" value="GMC_oxred_C"/>
    <property type="match status" value="1"/>
</dbReference>
<evidence type="ECO:0000313" key="8">
    <source>
        <dbReference type="EMBL" id="KAF1939276.1"/>
    </source>
</evidence>
<reference evidence="8" key="1">
    <citation type="journal article" date="2020" name="Stud. Mycol.">
        <title>101 Dothideomycetes genomes: a test case for predicting lifestyles and emergence of pathogens.</title>
        <authorList>
            <person name="Haridas S."/>
            <person name="Albert R."/>
            <person name="Binder M."/>
            <person name="Bloem J."/>
            <person name="Labutti K."/>
            <person name="Salamov A."/>
            <person name="Andreopoulos B."/>
            <person name="Baker S."/>
            <person name="Barry K."/>
            <person name="Bills G."/>
            <person name="Bluhm B."/>
            <person name="Cannon C."/>
            <person name="Castanera R."/>
            <person name="Culley D."/>
            <person name="Daum C."/>
            <person name="Ezra D."/>
            <person name="Gonzalez J."/>
            <person name="Henrissat B."/>
            <person name="Kuo A."/>
            <person name="Liang C."/>
            <person name="Lipzen A."/>
            <person name="Lutzoni F."/>
            <person name="Magnuson J."/>
            <person name="Mondo S."/>
            <person name="Nolan M."/>
            <person name="Ohm R."/>
            <person name="Pangilinan J."/>
            <person name="Park H.-J."/>
            <person name="Ramirez L."/>
            <person name="Alfaro M."/>
            <person name="Sun H."/>
            <person name="Tritt A."/>
            <person name="Yoshinaga Y."/>
            <person name="Zwiers L.-H."/>
            <person name="Turgeon B."/>
            <person name="Goodwin S."/>
            <person name="Spatafora J."/>
            <person name="Crous P."/>
            <person name="Grigoriev I."/>
        </authorList>
    </citation>
    <scope>NUCLEOTIDE SEQUENCE</scope>
    <source>
        <strain evidence="8">CBS 161.51</strain>
    </source>
</reference>
<dbReference type="Pfam" id="PF00732">
    <property type="entry name" value="GMC_oxred_N"/>
    <property type="match status" value="1"/>
</dbReference>
<keyword evidence="3 4" id="KW-0274">FAD</keyword>
<evidence type="ECO:0000313" key="9">
    <source>
        <dbReference type="Proteomes" id="UP000800038"/>
    </source>
</evidence>
<evidence type="ECO:0000256" key="2">
    <source>
        <dbReference type="PIRSR" id="PIRSR000137-1"/>
    </source>
</evidence>
<dbReference type="InterPro" id="IPR012132">
    <property type="entry name" value="GMC_OxRdtase"/>
</dbReference>
<feature type="domain" description="Glucose-methanol-choline oxidoreductase N-terminal" evidence="6">
    <location>
        <begin position="80"/>
        <end position="103"/>
    </location>
</feature>
<feature type="active site" description="Proton donor" evidence="2">
    <location>
        <position position="487"/>
    </location>
</feature>
<dbReference type="SUPFAM" id="SSF54373">
    <property type="entry name" value="FAD-linked reductases, C-terminal domain"/>
    <property type="match status" value="1"/>
</dbReference>
<evidence type="ECO:0000256" key="4">
    <source>
        <dbReference type="RuleBase" id="RU003968"/>
    </source>
</evidence>
<dbReference type="GO" id="GO:0016614">
    <property type="term" value="F:oxidoreductase activity, acting on CH-OH group of donors"/>
    <property type="evidence" value="ECO:0007669"/>
    <property type="project" value="InterPro"/>
</dbReference>
<dbReference type="PANTHER" id="PTHR11552">
    <property type="entry name" value="GLUCOSE-METHANOL-CHOLINE GMC OXIDOREDUCTASE"/>
    <property type="match status" value="1"/>
</dbReference>
<dbReference type="PANTHER" id="PTHR11552:SF123">
    <property type="entry name" value="GMC OXIDOREDUCTASE (AFU_ORTHOLOGUE AFUA_2G01770)-RELATED"/>
    <property type="match status" value="1"/>
</dbReference>
<feature type="active site" description="Proton acceptor" evidence="2">
    <location>
        <position position="525"/>
    </location>
</feature>
<organism evidence="8 9">
    <name type="scientific">Clathrospora elynae</name>
    <dbReference type="NCBI Taxonomy" id="706981"/>
    <lineage>
        <taxon>Eukaryota</taxon>
        <taxon>Fungi</taxon>
        <taxon>Dikarya</taxon>
        <taxon>Ascomycota</taxon>
        <taxon>Pezizomycotina</taxon>
        <taxon>Dothideomycetes</taxon>
        <taxon>Pleosporomycetidae</taxon>
        <taxon>Pleosporales</taxon>
        <taxon>Diademaceae</taxon>
        <taxon>Clathrospora</taxon>
    </lineage>
</organism>
<dbReference type="SUPFAM" id="SSF51905">
    <property type="entry name" value="FAD/NAD(P)-binding domain"/>
    <property type="match status" value="1"/>
</dbReference>
<feature type="region of interest" description="Disordered" evidence="5">
    <location>
        <begin position="135"/>
        <end position="154"/>
    </location>
</feature>
<proteinExistence type="inferred from homology"/>
<dbReference type="EMBL" id="ML976085">
    <property type="protein sequence ID" value="KAF1939276.1"/>
    <property type="molecule type" value="Genomic_DNA"/>
</dbReference>
<accession>A0A6A5SL63</accession>
<dbReference type="PROSITE" id="PS00624">
    <property type="entry name" value="GMC_OXRED_2"/>
    <property type="match status" value="1"/>
</dbReference>
<dbReference type="AlphaFoldDB" id="A0A6A5SL63"/>
<dbReference type="Proteomes" id="UP000800038">
    <property type="component" value="Unassembled WGS sequence"/>
</dbReference>
<name>A0A6A5SL63_9PLEO</name>
<evidence type="ECO:0000259" key="7">
    <source>
        <dbReference type="PROSITE" id="PS00624"/>
    </source>
</evidence>
<feature type="binding site" evidence="3">
    <location>
        <position position="218"/>
    </location>
    <ligand>
        <name>FAD</name>
        <dbReference type="ChEBI" id="CHEBI:57692"/>
    </ligand>
</feature>
<dbReference type="Gene3D" id="3.30.560.10">
    <property type="entry name" value="Glucose Oxidase, domain 3"/>
    <property type="match status" value="1"/>
</dbReference>
<protein>
    <submittedName>
        <fullName evidence="8">Putative glucose dehydrogenase</fullName>
    </submittedName>
</protein>
<dbReference type="InterPro" id="IPR007867">
    <property type="entry name" value="GMC_OxRtase_C"/>
</dbReference>
<dbReference type="GO" id="GO:0050660">
    <property type="term" value="F:flavin adenine dinucleotide binding"/>
    <property type="evidence" value="ECO:0007669"/>
    <property type="project" value="InterPro"/>
</dbReference>
<evidence type="ECO:0000256" key="1">
    <source>
        <dbReference type="ARBA" id="ARBA00010790"/>
    </source>
</evidence>
<evidence type="ECO:0000256" key="3">
    <source>
        <dbReference type="PIRSR" id="PIRSR000137-2"/>
    </source>
</evidence>
<dbReference type="InterPro" id="IPR000172">
    <property type="entry name" value="GMC_OxRdtase_N"/>
</dbReference>
<dbReference type="InterPro" id="IPR036188">
    <property type="entry name" value="FAD/NAD-bd_sf"/>
</dbReference>
<dbReference type="PROSITE" id="PS00623">
    <property type="entry name" value="GMC_OXRED_1"/>
    <property type="match status" value="1"/>
</dbReference>
<dbReference type="Gene3D" id="3.50.50.60">
    <property type="entry name" value="FAD/NAD(P)-binding domain"/>
    <property type="match status" value="1"/>
</dbReference>